<dbReference type="PANTHER" id="PTHR12213">
    <property type="entry name" value="CORRINOID ADENOSYLTRANSFERASE"/>
    <property type="match status" value="1"/>
</dbReference>
<comment type="catalytic activity">
    <reaction evidence="14 15">
        <text>2 cob(II)alamin + reduced [electron-transfer flavoprotein] + 2 ATP = 2 adenosylcob(III)alamin + 2 triphosphate + oxidized [electron-transfer flavoprotein] + 3 H(+)</text>
        <dbReference type="Rhea" id="RHEA:28671"/>
        <dbReference type="Rhea" id="RHEA-COMP:10685"/>
        <dbReference type="Rhea" id="RHEA-COMP:10686"/>
        <dbReference type="ChEBI" id="CHEBI:15378"/>
        <dbReference type="ChEBI" id="CHEBI:16304"/>
        <dbReference type="ChEBI" id="CHEBI:18036"/>
        <dbReference type="ChEBI" id="CHEBI:18408"/>
        <dbReference type="ChEBI" id="CHEBI:30616"/>
        <dbReference type="ChEBI" id="CHEBI:57692"/>
        <dbReference type="ChEBI" id="CHEBI:58307"/>
        <dbReference type="EC" id="2.5.1.17"/>
    </reaction>
</comment>
<keyword evidence="8 15" id="KW-0547">Nucleotide-binding</keyword>
<evidence type="ECO:0000256" key="7">
    <source>
        <dbReference type="ARBA" id="ARBA00022679"/>
    </source>
</evidence>
<comment type="similarity">
    <text evidence="3 15">Belongs to the Cob(I)alamin adenosyltransferase family.</text>
</comment>
<evidence type="ECO:0000256" key="11">
    <source>
        <dbReference type="ARBA" id="ARBA00033334"/>
    </source>
</evidence>
<accession>A0A7C2NVE4</accession>
<comment type="catalytic activity">
    <reaction evidence="13 15">
        <text>2 cob(II)yrinate a,c diamide + reduced [electron-transfer flavoprotein] + 2 ATP = 2 adenosylcob(III)yrinate a,c-diamide + 2 triphosphate + oxidized [electron-transfer flavoprotein] + 3 H(+)</text>
        <dbReference type="Rhea" id="RHEA:11528"/>
        <dbReference type="Rhea" id="RHEA-COMP:10685"/>
        <dbReference type="Rhea" id="RHEA-COMP:10686"/>
        <dbReference type="ChEBI" id="CHEBI:15378"/>
        <dbReference type="ChEBI" id="CHEBI:18036"/>
        <dbReference type="ChEBI" id="CHEBI:30616"/>
        <dbReference type="ChEBI" id="CHEBI:57692"/>
        <dbReference type="ChEBI" id="CHEBI:58307"/>
        <dbReference type="ChEBI" id="CHEBI:58503"/>
        <dbReference type="ChEBI" id="CHEBI:58537"/>
        <dbReference type="EC" id="2.5.1.17"/>
    </reaction>
</comment>
<evidence type="ECO:0000256" key="15">
    <source>
        <dbReference type="RuleBase" id="RU366026"/>
    </source>
</evidence>
<evidence type="ECO:0000256" key="1">
    <source>
        <dbReference type="ARBA" id="ARBA00004496"/>
    </source>
</evidence>
<evidence type="ECO:0000259" key="16">
    <source>
        <dbReference type="Pfam" id="PF01923"/>
    </source>
</evidence>
<dbReference type="InterPro" id="IPR016030">
    <property type="entry name" value="CblAdoTrfase-like"/>
</dbReference>
<name>A0A7C2NVE4_9PLAN</name>
<evidence type="ECO:0000256" key="8">
    <source>
        <dbReference type="ARBA" id="ARBA00022741"/>
    </source>
</evidence>
<dbReference type="GO" id="GO:0008817">
    <property type="term" value="F:corrinoid adenosyltransferase activity"/>
    <property type="evidence" value="ECO:0007669"/>
    <property type="project" value="UniProtKB-UniRule"/>
</dbReference>
<feature type="domain" description="Cobalamin adenosyltransferase-like" evidence="16">
    <location>
        <begin position="7"/>
        <end position="173"/>
    </location>
</feature>
<dbReference type="NCBIfam" id="TIGR00636">
    <property type="entry name" value="PduO_Nterm"/>
    <property type="match status" value="1"/>
</dbReference>
<evidence type="ECO:0000256" key="5">
    <source>
        <dbReference type="ARBA" id="ARBA00020963"/>
    </source>
</evidence>
<dbReference type="SUPFAM" id="SSF89028">
    <property type="entry name" value="Cobalamin adenosyltransferase-like"/>
    <property type="match status" value="1"/>
</dbReference>
<evidence type="ECO:0000256" key="12">
    <source>
        <dbReference type="ARBA" id="ARBA00033354"/>
    </source>
</evidence>
<dbReference type="EC" id="2.5.1.17" evidence="4 15"/>
<dbReference type="GO" id="GO:0005524">
    <property type="term" value="F:ATP binding"/>
    <property type="evidence" value="ECO:0007669"/>
    <property type="project" value="UniProtKB-UniRule"/>
</dbReference>
<gene>
    <name evidence="17" type="ORF">ENQ76_00370</name>
</gene>
<comment type="caution">
    <text evidence="17">The sequence shown here is derived from an EMBL/GenBank/DDBJ whole genome shotgun (WGS) entry which is preliminary data.</text>
</comment>
<evidence type="ECO:0000256" key="4">
    <source>
        <dbReference type="ARBA" id="ARBA00012454"/>
    </source>
</evidence>
<dbReference type="FunFam" id="1.20.1200.10:FF:000003">
    <property type="entry name" value="ATP:cob(I)alamin adenosyltransferase"/>
    <property type="match status" value="1"/>
</dbReference>
<dbReference type="UniPathway" id="UPA00148">
    <property type="reaction ID" value="UER00233"/>
</dbReference>
<keyword evidence="15" id="KW-0169">Cobalamin biosynthesis</keyword>
<protein>
    <recommendedName>
        <fullName evidence="5 15">Corrinoid adenosyltransferase</fullName>
        <ecNumber evidence="4 15">2.5.1.17</ecNumber>
    </recommendedName>
    <alternativeName>
        <fullName evidence="10 15">Cob(II)alamin adenosyltransferase</fullName>
    </alternativeName>
    <alternativeName>
        <fullName evidence="12 15">Cob(II)yrinic acid a,c-diamide adenosyltransferase</fullName>
    </alternativeName>
    <alternativeName>
        <fullName evidence="11 15">Cobinamide/cobalamin adenosyltransferase</fullName>
    </alternativeName>
</protein>
<dbReference type="GO" id="GO:0009236">
    <property type="term" value="P:cobalamin biosynthetic process"/>
    <property type="evidence" value="ECO:0007669"/>
    <property type="project" value="UniProtKB-UniRule"/>
</dbReference>
<evidence type="ECO:0000256" key="10">
    <source>
        <dbReference type="ARBA" id="ARBA00031529"/>
    </source>
</evidence>
<evidence type="ECO:0000256" key="14">
    <source>
        <dbReference type="ARBA" id="ARBA00048692"/>
    </source>
</evidence>
<dbReference type="Gene3D" id="1.20.1200.10">
    <property type="entry name" value="Cobalamin adenosyltransferase-like"/>
    <property type="match status" value="1"/>
</dbReference>
<comment type="subcellular location">
    <subcellularLocation>
        <location evidence="1">Cytoplasm</location>
    </subcellularLocation>
</comment>
<dbReference type="EMBL" id="DSOK01000011">
    <property type="protein sequence ID" value="HEN13909.1"/>
    <property type="molecule type" value="Genomic_DNA"/>
</dbReference>
<keyword evidence="7 15" id="KW-0808">Transferase</keyword>
<evidence type="ECO:0000256" key="13">
    <source>
        <dbReference type="ARBA" id="ARBA00048555"/>
    </source>
</evidence>
<keyword evidence="6" id="KW-0963">Cytoplasm</keyword>
<evidence type="ECO:0000313" key="17">
    <source>
        <dbReference type="EMBL" id="HEN13909.1"/>
    </source>
</evidence>
<comment type="pathway">
    <text evidence="2 15">Cofactor biosynthesis; adenosylcobalamin biosynthesis; adenosylcobalamin from cob(II)yrinate a,c-diamide: step 2/7.</text>
</comment>
<sequence length="190" mass="20786">MVYLNRIYTKSGDGGETSLGDGRRVPKTDRRIVAYGGVDELNAALGVTIAAGASVELKRMLEHIQNDLFDVGADLCVPESDPPPPHPPLRVTAEQVTQLEQWIDEVNERLSPLTSFVLPGGSLAAAQLHAARTVCRRVEIGVVALAEHEPVNPQVTMYLNRLSDLLFVLARVANRDGRDDVLWTPGKNRE</sequence>
<proteinExistence type="inferred from homology"/>
<dbReference type="Pfam" id="PF01923">
    <property type="entry name" value="Cob_adeno_trans"/>
    <property type="match status" value="1"/>
</dbReference>
<evidence type="ECO:0000256" key="9">
    <source>
        <dbReference type="ARBA" id="ARBA00022840"/>
    </source>
</evidence>
<dbReference type="InterPro" id="IPR036451">
    <property type="entry name" value="CblAdoTrfase-like_sf"/>
</dbReference>
<dbReference type="InterPro" id="IPR029499">
    <property type="entry name" value="PduO-typ"/>
</dbReference>
<evidence type="ECO:0000256" key="3">
    <source>
        <dbReference type="ARBA" id="ARBA00007487"/>
    </source>
</evidence>
<dbReference type="GO" id="GO:0005737">
    <property type="term" value="C:cytoplasm"/>
    <property type="evidence" value="ECO:0007669"/>
    <property type="project" value="UniProtKB-SubCell"/>
</dbReference>
<keyword evidence="9 15" id="KW-0067">ATP-binding</keyword>
<dbReference type="AlphaFoldDB" id="A0A7C2NVE4"/>
<evidence type="ECO:0000256" key="2">
    <source>
        <dbReference type="ARBA" id="ARBA00005121"/>
    </source>
</evidence>
<dbReference type="PANTHER" id="PTHR12213:SF0">
    <property type="entry name" value="CORRINOID ADENOSYLTRANSFERASE MMAB"/>
    <property type="match status" value="1"/>
</dbReference>
<organism evidence="17">
    <name type="scientific">Schlesneria paludicola</name>
    <dbReference type="NCBI Taxonomy" id="360056"/>
    <lineage>
        <taxon>Bacteria</taxon>
        <taxon>Pseudomonadati</taxon>
        <taxon>Planctomycetota</taxon>
        <taxon>Planctomycetia</taxon>
        <taxon>Planctomycetales</taxon>
        <taxon>Planctomycetaceae</taxon>
        <taxon>Schlesneria</taxon>
    </lineage>
</organism>
<evidence type="ECO:0000256" key="6">
    <source>
        <dbReference type="ARBA" id="ARBA00022490"/>
    </source>
</evidence>
<reference evidence="17" key="1">
    <citation type="journal article" date="2020" name="mSystems">
        <title>Genome- and Community-Level Interaction Insights into Carbon Utilization and Element Cycling Functions of Hydrothermarchaeota in Hydrothermal Sediment.</title>
        <authorList>
            <person name="Zhou Z."/>
            <person name="Liu Y."/>
            <person name="Xu W."/>
            <person name="Pan J."/>
            <person name="Luo Z.H."/>
            <person name="Li M."/>
        </authorList>
    </citation>
    <scope>NUCLEOTIDE SEQUENCE [LARGE SCALE GENOMIC DNA]</scope>
    <source>
        <strain evidence="17">SpSt-339</strain>
    </source>
</reference>